<dbReference type="PROSITE" id="PS50893">
    <property type="entry name" value="ABC_TRANSPORTER_2"/>
    <property type="match status" value="1"/>
</dbReference>
<feature type="domain" description="ABC transporter" evidence="10">
    <location>
        <begin position="16"/>
        <end position="264"/>
    </location>
</feature>
<evidence type="ECO:0000256" key="7">
    <source>
        <dbReference type="ARBA" id="ARBA00022840"/>
    </source>
</evidence>
<comment type="subcellular location">
    <subcellularLocation>
        <location evidence="1">Cell membrane</location>
        <topology evidence="1">Peripheral membrane protein</topology>
    </subcellularLocation>
</comment>
<name>A0ABN2L6N4_9MICO</name>
<evidence type="ECO:0000256" key="8">
    <source>
        <dbReference type="ARBA" id="ARBA00022967"/>
    </source>
</evidence>
<dbReference type="RefSeq" id="WP_344028132.1">
    <property type="nucleotide sequence ID" value="NZ_BAAAOB010000001.1"/>
</dbReference>
<keyword evidence="6" id="KW-0547">Nucleotide-binding</keyword>
<dbReference type="InterPro" id="IPR003593">
    <property type="entry name" value="AAA+_ATPase"/>
</dbReference>
<dbReference type="SMART" id="SM00382">
    <property type="entry name" value="AAA"/>
    <property type="match status" value="1"/>
</dbReference>
<comment type="similarity">
    <text evidence="2">Belongs to the ABC transporter superfamily.</text>
</comment>
<dbReference type="Gene3D" id="3.40.50.300">
    <property type="entry name" value="P-loop containing nucleotide triphosphate hydrolases"/>
    <property type="match status" value="1"/>
</dbReference>
<dbReference type="EMBL" id="BAAAOB010000001">
    <property type="protein sequence ID" value="GAA1776998.1"/>
    <property type="molecule type" value="Genomic_DNA"/>
</dbReference>
<proteinExistence type="inferred from homology"/>
<evidence type="ECO:0000259" key="10">
    <source>
        <dbReference type="PROSITE" id="PS50893"/>
    </source>
</evidence>
<dbReference type="SUPFAM" id="SSF52540">
    <property type="entry name" value="P-loop containing nucleoside triphosphate hydrolases"/>
    <property type="match status" value="1"/>
</dbReference>
<keyword evidence="4" id="KW-1003">Cell membrane</keyword>
<dbReference type="Pfam" id="PF00005">
    <property type="entry name" value="ABC_tran"/>
    <property type="match status" value="1"/>
</dbReference>
<dbReference type="InterPro" id="IPR017871">
    <property type="entry name" value="ABC_transporter-like_CS"/>
</dbReference>
<keyword evidence="7" id="KW-0067">ATP-binding</keyword>
<dbReference type="PANTHER" id="PTHR43297">
    <property type="entry name" value="OLIGOPEPTIDE TRANSPORT ATP-BINDING PROTEIN APPD"/>
    <property type="match status" value="1"/>
</dbReference>
<dbReference type="PROSITE" id="PS00211">
    <property type="entry name" value="ABC_TRANSPORTER_1"/>
    <property type="match status" value="1"/>
</dbReference>
<reference evidence="11 12" key="1">
    <citation type="journal article" date="2019" name="Int. J. Syst. Evol. Microbiol.">
        <title>The Global Catalogue of Microorganisms (GCM) 10K type strain sequencing project: providing services to taxonomists for standard genome sequencing and annotation.</title>
        <authorList>
            <consortium name="The Broad Institute Genomics Platform"/>
            <consortium name="The Broad Institute Genome Sequencing Center for Infectious Disease"/>
            <person name="Wu L."/>
            <person name="Ma J."/>
        </authorList>
    </citation>
    <scope>NUCLEOTIDE SEQUENCE [LARGE SCALE GENOMIC DNA]</scope>
    <source>
        <strain evidence="11 12">JCM 14736</strain>
    </source>
</reference>
<evidence type="ECO:0000256" key="2">
    <source>
        <dbReference type="ARBA" id="ARBA00005417"/>
    </source>
</evidence>
<evidence type="ECO:0000256" key="1">
    <source>
        <dbReference type="ARBA" id="ARBA00004202"/>
    </source>
</evidence>
<dbReference type="InterPro" id="IPR003439">
    <property type="entry name" value="ABC_transporter-like_ATP-bd"/>
</dbReference>
<keyword evidence="3" id="KW-0813">Transport</keyword>
<dbReference type="CDD" id="cd03257">
    <property type="entry name" value="ABC_NikE_OppD_transporters"/>
    <property type="match status" value="1"/>
</dbReference>
<dbReference type="InterPro" id="IPR050388">
    <property type="entry name" value="ABC_Ni/Peptide_Import"/>
</dbReference>
<evidence type="ECO:0000256" key="6">
    <source>
        <dbReference type="ARBA" id="ARBA00022741"/>
    </source>
</evidence>
<dbReference type="PANTHER" id="PTHR43297:SF14">
    <property type="entry name" value="ATPASE AAA-TYPE CORE DOMAIN-CONTAINING PROTEIN"/>
    <property type="match status" value="1"/>
</dbReference>
<evidence type="ECO:0000256" key="4">
    <source>
        <dbReference type="ARBA" id="ARBA00022475"/>
    </source>
</evidence>
<evidence type="ECO:0000313" key="12">
    <source>
        <dbReference type="Proteomes" id="UP001500851"/>
    </source>
</evidence>
<keyword evidence="8" id="KW-1278">Translocase</keyword>
<evidence type="ECO:0000256" key="9">
    <source>
        <dbReference type="ARBA" id="ARBA00023136"/>
    </source>
</evidence>
<dbReference type="Proteomes" id="UP001500851">
    <property type="component" value="Unassembled WGS sequence"/>
</dbReference>
<accession>A0ABN2L6N4</accession>
<comment type="caution">
    <text evidence="11">The sequence shown here is derived from an EMBL/GenBank/DDBJ whole genome shotgun (WGS) entry which is preliminary data.</text>
</comment>
<keyword evidence="9" id="KW-0472">Membrane</keyword>
<protein>
    <recommendedName>
        <fullName evidence="10">ABC transporter domain-containing protein</fullName>
    </recommendedName>
</protein>
<sequence>MSVQTGERAGAGAPLLRVEGLTVSAGAGAEATELVRGISFEIAAGERVGLIGESGSGKSLTALAIAGLLPAGLSAGGSAVLSGVETIGASEAELRPLRGPAIGFVFQEPLTALDPLMRVGRQIAEPLRRHRGLRGAELDRAVAESLTEVRLEDPRLARAYPHELSGGQRQRIAIAIALAARPALLVADEPTTALDVTVQAEVLGLLDRLVAERGMGLLFISHDLAVVSQQTSRVLVLRAGEAVERGAVADLVRAPQHPYTAQLVSHARALDAALDGAAGGGSTAADGRGGDAGGDA</sequence>
<organism evidence="11 12">
    <name type="scientific">Leucobacter iarius</name>
    <dbReference type="NCBI Taxonomy" id="333963"/>
    <lineage>
        <taxon>Bacteria</taxon>
        <taxon>Bacillati</taxon>
        <taxon>Actinomycetota</taxon>
        <taxon>Actinomycetes</taxon>
        <taxon>Micrococcales</taxon>
        <taxon>Microbacteriaceae</taxon>
        <taxon>Leucobacter</taxon>
    </lineage>
</organism>
<gene>
    <name evidence="11" type="ORF">GCM10009768_01890</name>
</gene>
<evidence type="ECO:0000256" key="3">
    <source>
        <dbReference type="ARBA" id="ARBA00022448"/>
    </source>
</evidence>
<keyword evidence="12" id="KW-1185">Reference proteome</keyword>
<evidence type="ECO:0000313" key="11">
    <source>
        <dbReference type="EMBL" id="GAA1776998.1"/>
    </source>
</evidence>
<keyword evidence="5" id="KW-0997">Cell inner membrane</keyword>
<evidence type="ECO:0000256" key="5">
    <source>
        <dbReference type="ARBA" id="ARBA00022519"/>
    </source>
</evidence>
<dbReference type="InterPro" id="IPR027417">
    <property type="entry name" value="P-loop_NTPase"/>
</dbReference>